<dbReference type="InterPro" id="IPR036390">
    <property type="entry name" value="WH_DNA-bd_sf"/>
</dbReference>
<reference evidence="2" key="1">
    <citation type="journal article" date="2014" name="Int. J. Syst. Evol. Microbiol.">
        <title>Complete genome sequence of Corynebacterium casei LMG S-19264T (=DSM 44701T), isolated from a smear-ripened cheese.</title>
        <authorList>
            <consortium name="US DOE Joint Genome Institute (JGI-PGF)"/>
            <person name="Walter F."/>
            <person name="Albersmeier A."/>
            <person name="Kalinowski J."/>
            <person name="Ruckert C."/>
        </authorList>
    </citation>
    <scope>NUCLEOTIDE SEQUENCE</scope>
    <source>
        <strain evidence="2">JCM 4369</strain>
    </source>
</reference>
<proteinExistence type="predicted"/>
<dbReference type="PROSITE" id="PS50995">
    <property type="entry name" value="HTH_MARR_2"/>
    <property type="match status" value="1"/>
</dbReference>
<dbReference type="PANTHER" id="PTHR33164:SF43">
    <property type="entry name" value="HTH-TYPE TRANSCRIPTIONAL REPRESSOR YETL"/>
    <property type="match status" value="1"/>
</dbReference>
<dbReference type="InterPro" id="IPR036388">
    <property type="entry name" value="WH-like_DNA-bd_sf"/>
</dbReference>
<organism evidence="2 3">
    <name type="scientific">Streptomyces filipinensis</name>
    <dbReference type="NCBI Taxonomy" id="66887"/>
    <lineage>
        <taxon>Bacteria</taxon>
        <taxon>Bacillati</taxon>
        <taxon>Actinomycetota</taxon>
        <taxon>Actinomycetes</taxon>
        <taxon>Kitasatosporales</taxon>
        <taxon>Streptomycetaceae</taxon>
        <taxon>Streptomyces</taxon>
    </lineage>
</organism>
<comment type="caution">
    <text evidence="2">The sequence shown here is derived from an EMBL/GenBank/DDBJ whole genome shotgun (WGS) entry which is preliminary data.</text>
</comment>
<dbReference type="SUPFAM" id="SSF46785">
    <property type="entry name" value="Winged helix' DNA-binding domain"/>
    <property type="match status" value="1"/>
</dbReference>
<keyword evidence="3" id="KW-1185">Reference proteome</keyword>
<gene>
    <name evidence="2" type="ORF">GCM10010260_29520</name>
</gene>
<dbReference type="EMBL" id="BMTD01000005">
    <property type="protein sequence ID" value="GGU92849.1"/>
    <property type="molecule type" value="Genomic_DNA"/>
</dbReference>
<dbReference type="AlphaFoldDB" id="A0A918IA94"/>
<dbReference type="PRINTS" id="PR00598">
    <property type="entry name" value="HTHMARR"/>
</dbReference>
<dbReference type="InterPro" id="IPR039422">
    <property type="entry name" value="MarR/SlyA-like"/>
</dbReference>
<reference evidence="2" key="2">
    <citation type="submission" date="2020-09" db="EMBL/GenBank/DDBJ databases">
        <authorList>
            <person name="Sun Q."/>
            <person name="Ohkuma M."/>
        </authorList>
    </citation>
    <scope>NUCLEOTIDE SEQUENCE</scope>
    <source>
        <strain evidence="2">JCM 4369</strain>
    </source>
</reference>
<evidence type="ECO:0000259" key="1">
    <source>
        <dbReference type="PROSITE" id="PS50995"/>
    </source>
</evidence>
<dbReference type="PANTHER" id="PTHR33164">
    <property type="entry name" value="TRANSCRIPTIONAL REGULATOR, MARR FAMILY"/>
    <property type="match status" value="1"/>
</dbReference>
<evidence type="ECO:0000313" key="2">
    <source>
        <dbReference type="EMBL" id="GGU92849.1"/>
    </source>
</evidence>
<dbReference type="SMART" id="SM00347">
    <property type="entry name" value="HTH_MARR"/>
    <property type="match status" value="1"/>
</dbReference>
<feature type="domain" description="HTH marR-type" evidence="1">
    <location>
        <begin position="12"/>
        <end position="144"/>
    </location>
</feature>
<dbReference type="GO" id="GO:0003700">
    <property type="term" value="F:DNA-binding transcription factor activity"/>
    <property type="evidence" value="ECO:0007669"/>
    <property type="project" value="InterPro"/>
</dbReference>
<name>A0A918IA94_9ACTN</name>
<sequence length="149" mass="16003">MGATAGDASGLTSTVVFRLGTLGTVVTDRFTREIEGLGLKPKHVGLMAALGRAAVASQQELAARMGVAPSLMVSLADHLEDLGAVQRVRDPRDRRRQVLTLTEEGQRLLDRCTSMARTLDEELMAGLTEKQRKALAEALHVMAKRAGLP</sequence>
<dbReference type="Gene3D" id="1.10.10.10">
    <property type="entry name" value="Winged helix-like DNA-binding domain superfamily/Winged helix DNA-binding domain"/>
    <property type="match status" value="1"/>
</dbReference>
<dbReference type="GO" id="GO:0006950">
    <property type="term" value="P:response to stress"/>
    <property type="evidence" value="ECO:0007669"/>
    <property type="project" value="TreeGrafter"/>
</dbReference>
<accession>A0A918IA94</accession>
<dbReference type="InterPro" id="IPR000835">
    <property type="entry name" value="HTH_MarR-typ"/>
</dbReference>
<dbReference type="Pfam" id="PF12802">
    <property type="entry name" value="MarR_2"/>
    <property type="match status" value="1"/>
</dbReference>
<evidence type="ECO:0000313" key="3">
    <source>
        <dbReference type="Proteomes" id="UP000618795"/>
    </source>
</evidence>
<dbReference type="Proteomes" id="UP000618795">
    <property type="component" value="Unassembled WGS sequence"/>
</dbReference>
<protein>
    <recommendedName>
        <fullName evidence="1">HTH marR-type domain-containing protein</fullName>
    </recommendedName>
</protein>